<reference evidence="7 8" key="1">
    <citation type="submission" date="2019-04" db="EMBL/GenBank/DDBJ databases">
        <title>Pedobacter sp. RP-3-22 sp. nov., isolated from Arctic soil.</title>
        <authorList>
            <person name="Dahal R.H."/>
            <person name="Kim D.-U."/>
        </authorList>
    </citation>
    <scope>NUCLEOTIDE SEQUENCE [LARGE SCALE GENOMIC DNA]</scope>
    <source>
        <strain evidence="7 8">RP-3-22</strain>
    </source>
</reference>
<dbReference type="InterPro" id="IPR014718">
    <property type="entry name" value="GH-type_carb-bd"/>
</dbReference>
<evidence type="ECO:0000259" key="5">
    <source>
        <dbReference type="Pfam" id="PF07971"/>
    </source>
</evidence>
<dbReference type="InterPro" id="IPR012939">
    <property type="entry name" value="Glyco_hydro_92"/>
</dbReference>
<dbReference type="GO" id="GO:0005829">
    <property type="term" value="C:cytosol"/>
    <property type="evidence" value="ECO:0007669"/>
    <property type="project" value="TreeGrafter"/>
</dbReference>
<dbReference type="Pfam" id="PF17678">
    <property type="entry name" value="Glyco_hydro_92N"/>
    <property type="match status" value="1"/>
</dbReference>
<keyword evidence="7" id="KW-0378">Hydrolase</keyword>
<dbReference type="EMBL" id="SWBR01000001">
    <property type="protein sequence ID" value="TKC12817.1"/>
    <property type="molecule type" value="Genomic_DNA"/>
</dbReference>
<evidence type="ECO:0000256" key="2">
    <source>
        <dbReference type="ARBA" id="ARBA00011245"/>
    </source>
</evidence>
<feature type="domain" description="Glycosyl hydrolase family 92 N-terminal" evidence="6">
    <location>
        <begin position="29"/>
        <end position="265"/>
    </location>
</feature>
<evidence type="ECO:0000259" key="6">
    <source>
        <dbReference type="Pfam" id="PF17678"/>
    </source>
</evidence>
<dbReference type="GO" id="GO:0006516">
    <property type="term" value="P:glycoprotein catabolic process"/>
    <property type="evidence" value="ECO:0007669"/>
    <property type="project" value="TreeGrafter"/>
</dbReference>
<dbReference type="Pfam" id="PF07971">
    <property type="entry name" value="Glyco_hydro_92"/>
    <property type="match status" value="1"/>
</dbReference>
<proteinExistence type="predicted"/>
<evidence type="ECO:0000313" key="8">
    <source>
        <dbReference type="Proteomes" id="UP000309488"/>
    </source>
</evidence>
<dbReference type="RefSeq" id="WP_136838942.1">
    <property type="nucleotide sequence ID" value="NZ_SWBR01000001.1"/>
</dbReference>
<dbReference type="Proteomes" id="UP000309488">
    <property type="component" value="Unassembled WGS sequence"/>
</dbReference>
<dbReference type="NCBIfam" id="TIGR01180">
    <property type="entry name" value="aman2_put"/>
    <property type="match status" value="1"/>
</dbReference>
<keyword evidence="4" id="KW-0732">Signal</keyword>
<dbReference type="PANTHER" id="PTHR12143">
    <property type="entry name" value="PEPTIDE N-GLYCANASE PNGASE -RELATED"/>
    <property type="match status" value="1"/>
</dbReference>
<organism evidence="7 8">
    <name type="scientific">Pedobacter polaris</name>
    <dbReference type="NCBI Taxonomy" id="2571273"/>
    <lineage>
        <taxon>Bacteria</taxon>
        <taxon>Pseudomonadati</taxon>
        <taxon>Bacteroidota</taxon>
        <taxon>Sphingobacteriia</taxon>
        <taxon>Sphingobacteriales</taxon>
        <taxon>Sphingobacteriaceae</taxon>
        <taxon>Pedobacter</taxon>
    </lineage>
</organism>
<dbReference type="SUPFAM" id="SSF48208">
    <property type="entry name" value="Six-hairpin glycosidases"/>
    <property type="match status" value="1"/>
</dbReference>
<evidence type="ECO:0000313" key="7">
    <source>
        <dbReference type="EMBL" id="TKC12817.1"/>
    </source>
</evidence>
<dbReference type="GO" id="GO:0000224">
    <property type="term" value="F:peptide-N4-(N-acetyl-beta-glucosaminyl)asparagine amidase activity"/>
    <property type="evidence" value="ECO:0007669"/>
    <property type="project" value="TreeGrafter"/>
</dbReference>
<evidence type="ECO:0000256" key="3">
    <source>
        <dbReference type="ARBA" id="ARBA00022837"/>
    </source>
</evidence>
<dbReference type="AlphaFoldDB" id="A0A4U1CUA6"/>
<feature type="signal peptide" evidence="4">
    <location>
        <begin position="1"/>
        <end position="21"/>
    </location>
</feature>
<dbReference type="OrthoDB" id="9758101at2"/>
<feature type="domain" description="Glycosyl hydrolase family 92" evidence="5">
    <location>
        <begin position="271"/>
        <end position="749"/>
    </location>
</feature>
<keyword evidence="3" id="KW-0106">Calcium</keyword>
<gene>
    <name evidence="7" type="ORF">FA048_04155</name>
</gene>
<dbReference type="GO" id="GO:0005975">
    <property type="term" value="P:carbohydrate metabolic process"/>
    <property type="evidence" value="ECO:0007669"/>
    <property type="project" value="InterPro"/>
</dbReference>
<evidence type="ECO:0000256" key="4">
    <source>
        <dbReference type="SAM" id="SignalP"/>
    </source>
</evidence>
<dbReference type="Gene3D" id="3.30.2080.10">
    <property type="entry name" value="GH92 mannosidase domain"/>
    <property type="match status" value="1"/>
</dbReference>
<keyword evidence="8" id="KW-1185">Reference proteome</keyword>
<dbReference type="Gene3D" id="1.20.1050.60">
    <property type="entry name" value="alpha-1,2-mannosidase"/>
    <property type="match status" value="1"/>
</dbReference>
<comment type="subunit">
    <text evidence="2">Monomer.</text>
</comment>
<dbReference type="PANTHER" id="PTHR12143:SF39">
    <property type="entry name" value="SECRETED PROTEIN"/>
    <property type="match status" value="1"/>
</dbReference>
<dbReference type="InterPro" id="IPR041371">
    <property type="entry name" value="GH92_N"/>
</dbReference>
<evidence type="ECO:0000256" key="1">
    <source>
        <dbReference type="ARBA" id="ARBA00001913"/>
    </source>
</evidence>
<feature type="chain" id="PRO_5020983682" evidence="4">
    <location>
        <begin position="22"/>
        <end position="772"/>
    </location>
</feature>
<comment type="cofactor">
    <cofactor evidence="1">
        <name>Ca(2+)</name>
        <dbReference type="ChEBI" id="CHEBI:29108"/>
    </cofactor>
</comment>
<dbReference type="Gene3D" id="2.70.98.10">
    <property type="match status" value="1"/>
</dbReference>
<dbReference type="InterPro" id="IPR050883">
    <property type="entry name" value="PNGase"/>
</dbReference>
<accession>A0A4U1CUA6</accession>
<sequence length="772" mass="87242">MHLKKLLFFLLLLSVGLSLHAQQKEPVDYADPLLGTSESRWMLNPGATMPFGMVQLSPDNQGDVWKSGYEYSLNNIGGFSHIHSWTMVGLSVMPTVGLLSTYRGAADAPTTGWTSGYRSRIDKSTEVATPGYYGITLMNGNIRTELTSTTRAGFFRFTYPEAHEEAHILLDLDIPGEAKTDILNAKITRISDTEIEGFSHQKWSWNEYTVHFVVRFNKPMKSFGGWNGNKVQKEIKEILGKGRVGAFADFKVKAGDVILMQTGISLVSIEQARLNLDTEMNPFNWSFDAVKLNARNVWNTMLSKIKVEGGTEVDKKKFYSNFYRSYVARTTWSDVNGKYVDVNEKIQQSNSPVYGSDALWNTFWNLNQLWGLVNPDITSNWAKSLIEIYRTGGWLPKGPAGIEYSGIMEASHEIPLIVGAYQKGIRDFDIETAYKAMLHQQTTNGVKTPENGFAGNRFFDSYMKLGYVPHEEGQVSNTLEYAYDDWCVAQFAKAIGKKDSYELFLKRAGNYKNVFDPETKYIRMKNRDGSWVKDWSPYCCTSFSGSGYLEGNAWQYSFFNPHDVQGIINLMGKDEFNNRLNEGFEKSVKYNFNAEGDQYDLVPVNHGNQPNMQAAWLFNYAGKPWLTQKWTREIMNKYYGSTPYHGWLGDEDEGQMGAWYVMAAMGLFETDGGVSAKPFYEIGSPIFNKITIALDDKYYSGKTFVIEAKNTSDANRYIQSAKLDGKDLTKPWFYHADLVDGGTLTLEMGATPNMKWGVKPTDAPPSMSPIKK</sequence>
<comment type="caution">
    <text evidence="7">The sequence shown here is derived from an EMBL/GenBank/DDBJ whole genome shotgun (WGS) entry which is preliminary data.</text>
</comment>
<dbReference type="InterPro" id="IPR008928">
    <property type="entry name" value="6-hairpin_glycosidase_sf"/>
</dbReference>
<dbReference type="InterPro" id="IPR005887">
    <property type="entry name" value="GH92_a_mannosidase_put"/>
</dbReference>
<protein>
    <submittedName>
        <fullName evidence="7">Glycoside hydrolase family 92 protein</fullName>
    </submittedName>
</protein>
<dbReference type="GO" id="GO:0030246">
    <property type="term" value="F:carbohydrate binding"/>
    <property type="evidence" value="ECO:0007669"/>
    <property type="project" value="InterPro"/>
</dbReference>
<name>A0A4U1CUA6_9SPHI</name>
<dbReference type="FunFam" id="3.30.2080.10:FF:000001">
    <property type="entry name" value="Alpha-1,2-mannosidase subfamily"/>
    <property type="match status" value="1"/>
</dbReference>
<dbReference type="Gene3D" id="1.20.1610.10">
    <property type="entry name" value="alpha-1,2-mannosidases domains"/>
    <property type="match status" value="1"/>
</dbReference>